<name>A0ABT8LAL5_9BACT</name>
<organism evidence="2 3">
    <name type="scientific">Agaribacillus aureus</name>
    <dbReference type="NCBI Taxonomy" id="3051825"/>
    <lineage>
        <taxon>Bacteria</taxon>
        <taxon>Pseudomonadati</taxon>
        <taxon>Bacteroidota</taxon>
        <taxon>Cytophagia</taxon>
        <taxon>Cytophagales</taxon>
        <taxon>Splendidivirgaceae</taxon>
        <taxon>Agaribacillus</taxon>
    </lineage>
</organism>
<dbReference type="Proteomes" id="UP001172083">
    <property type="component" value="Unassembled WGS sequence"/>
</dbReference>
<evidence type="ECO:0000313" key="3">
    <source>
        <dbReference type="Proteomes" id="UP001172083"/>
    </source>
</evidence>
<sequence>MSPTSLLKATLCALTITIHAGVFAQVKSDAWYPGKIELIDDHIYDVELRYVFTRMEGLLQVREFDEVVTLSPIKVKSFEFYDAIRDEHRRFVSVSSFMEHVQYRKKLFIEVLYDGNEISLLRRTDSFGAMPTESLYLMDHQTQNILPYAVSKYSRKNSSVYINADTKLLYQLTYKHKRELRDYVSRNSLKLKKPEDIITLLVYFDQLANLSVKDSSQ</sequence>
<keyword evidence="3" id="KW-1185">Reference proteome</keyword>
<keyword evidence="1" id="KW-0732">Signal</keyword>
<evidence type="ECO:0000313" key="2">
    <source>
        <dbReference type="EMBL" id="MDN5214789.1"/>
    </source>
</evidence>
<proteinExistence type="predicted"/>
<feature type="chain" id="PRO_5045883257" evidence="1">
    <location>
        <begin position="25"/>
        <end position="217"/>
    </location>
</feature>
<feature type="signal peptide" evidence="1">
    <location>
        <begin position="1"/>
        <end position="24"/>
    </location>
</feature>
<gene>
    <name evidence="2" type="ORF">QQ020_22105</name>
</gene>
<dbReference type="RefSeq" id="WP_346760128.1">
    <property type="nucleotide sequence ID" value="NZ_JAUJEB010000005.1"/>
</dbReference>
<comment type="caution">
    <text evidence="2">The sequence shown here is derived from an EMBL/GenBank/DDBJ whole genome shotgun (WGS) entry which is preliminary data.</text>
</comment>
<reference evidence="2" key="1">
    <citation type="submission" date="2023-06" db="EMBL/GenBank/DDBJ databases">
        <title>Genomic of Agaribacillus aureum.</title>
        <authorList>
            <person name="Wang G."/>
        </authorList>
    </citation>
    <scope>NUCLEOTIDE SEQUENCE</scope>
    <source>
        <strain evidence="2">BMA12</strain>
    </source>
</reference>
<evidence type="ECO:0000256" key="1">
    <source>
        <dbReference type="SAM" id="SignalP"/>
    </source>
</evidence>
<protein>
    <submittedName>
        <fullName evidence="2">Uncharacterized protein</fullName>
    </submittedName>
</protein>
<accession>A0ABT8LAL5</accession>
<dbReference type="EMBL" id="JAUJEB010000005">
    <property type="protein sequence ID" value="MDN5214789.1"/>
    <property type="molecule type" value="Genomic_DNA"/>
</dbReference>